<evidence type="ECO:0000256" key="1">
    <source>
        <dbReference type="SAM" id="SignalP"/>
    </source>
</evidence>
<keyword evidence="3" id="KW-1185">Reference proteome</keyword>
<accession>A0AAE0LRX9</accession>
<reference evidence="2" key="2">
    <citation type="submission" date="2023-06" db="EMBL/GenBank/DDBJ databases">
        <authorList>
            <consortium name="Lawrence Berkeley National Laboratory"/>
            <person name="Haridas S."/>
            <person name="Hensen N."/>
            <person name="Bonometti L."/>
            <person name="Westerberg I."/>
            <person name="Brannstrom I.O."/>
            <person name="Guillou S."/>
            <person name="Cros-Aarteil S."/>
            <person name="Calhoun S."/>
            <person name="Kuo A."/>
            <person name="Mondo S."/>
            <person name="Pangilinan J."/>
            <person name="Riley R."/>
            <person name="Labutti K."/>
            <person name="Andreopoulos B."/>
            <person name="Lipzen A."/>
            <person name="Chen C."/>
            <person name="Yanf M."/>
            <person name="Daum C."/>
            <person name="Ng V."/>
            <person name="Clum A."/>
            <person name="Steindorff A."/>
            <person name="Ohm R."/>
            <person name="Martin F."/>
            <person name="Silar P."/>
            <person name="Natvig D."/>
            <person name="Lalanne C."/>
            <person name="Gautier V."/>
            <person name="Ament-Velasquez S.L."/>
            <person name="Kruys A."/>
            <person name="Hutchinson M.I."/>
            <person name="Powell A.J."/>
            <person name="Barry K."/>
            <person name="Miller A.N."/>
            <person name="Grigoriev I.V."/>
            <person name="Debuchy R."/>
            <person name="Gladieux P."/>
            <person name="Thoren M.H."/>
            <person name="Johannesson H."/>
        </authorList>
    </citation>
    <scope>NUCLEOTIDE SEQUENCE</scope>
    <source>
        <strain evidence="2">CBS 168.71</strain>
    </source>
</reference>
<dbReference type="EMBL" id="JAUEPN010000005">
    <property type="protein sequence ID" value="KAK3295070.1"/>
    <property type="molecule type" value="Genomic_DNA"/>
</dbReference>
<dbReference type="RefSeq" id="XP_062658584.1">
    <property type="nucleotide sequence ID" value="XM_062802438.1"/>
</dbReference>
<dbReference type="AlphaFoldDB" id="A0AAE0LRX9"/>
<gene>
    <name evidence="2" type="ORF">B0H64DRAFT_375787</name>
</gene>
<evidence type="ECO:0000313" key="3">
    <source>
        <dbReference type="Proteomes" id="UP001278766"/>
    </source>
</evidence>
<proteinExistence type="predicted"/>
<name>A0AAE0LRX9_9PEZI</name>
<evidence type="ECO:0000313" key="2">
    <source>
        <dbReference type="EMBL" id="KAK3295070.1"/>
    </source>
</evidence>
<feature type="chain" id="PRO_5042268838" evidence="1">
    <location>
        <begin position="21"/>
        <end position="121"/>
    </location>
</feature>
<feature type="signal peptide" evidence="1">
    <location>
        <begin position="1"/>
        <end position="20"/>
    </location>
</feature>
<dbReference type="Proteomes" id="UP001278766">
    <property type="component" value="Unassembled WGS sequence"/>
</dbReference>
<protein>
    <submittedName>
        <fullName evidence="2">Uncharacterized protein</fullName>
    </submittedName>
</protein>
<organism evidence="2 3">
    <name type="scientific">Chaetomium fimeti</name>
    <dbReference type="NCBI Taxonomy" id="1854472"/>
    <lineage>
        <taxon>Eukaryota</taxon>
        <taxon>Fungi</taxon>
        <taxon>Dikarya</taxon>
        <taxon>Ascomycota</taxon>
        <taxon>Pezizomycotina</taxon>
        <taxon>Sordariomycetes</taxon>
        <taxon>Sordariomycetidae</taxon>
        <taxon>Sordariales</taxon>
        <taxon>Chaetomiaceae</taxon>
        <taxon>Chaetomium</taxon>
    </lineage>
</organism>
<reference evidence="2" key="1">
    <citation type="journal article" date="2023" name="Mol. Phylogenet. Evol.">
        <title>Genome-scale phylogeny and comparative genomics of the fungal order Sordariales.</title>
        <authorList>
            <person name="Hensen N."/>
            <person name="Bonometti L."/>
            <person name="Westerberg I."/>
            <person name="Brannstrom I.O."/>
            <person name="Guillou S."/>
            <person name="Cros-Aarteil S."/>
            <person name="Calhoun S."/>
            <person name="Haridas S."/>
            <person name="Kuo A."/>
            <person name="Mondo S."/>
            <person name="Pangilinan J."/>
            <person name="Riley R."/>
            <person name="LaButti K."/>
            <person name="Andreopoulos B."/>
            <person name="Lipzen A."/>
            <person name="Chen C."/>
            <person name="Yan M."/>
            <person name="Daum C."/>
            <person name="Ng V."/>
            <person name="Clum A."/>
            <person name="Steindorff A."/>
            <person name="Ohm R.A."/>
            <person name="Martin F."/>
            <person name="Silar P."/>
            <person name="Natvig D.O."/>
            <person name="Lalanne C."/>
            <person name="Gautier V."/>
            <person name="Ament-Velasquez S.L."/>
            <person name="Kruys A."/>
            <person name="Hutchinson M.I."/>
            <person name="Powell A.J."/>
            <person name="Barry K."/>
            <person name="Miller A.N."/>
            <person name="Grigoriev I.V."/>
            <person name="Debuchy R."/>
            <person name="Gladieux P."/>
            <person name="Hiltunen Thoren M."/>
            <person name="Johannesson H."/>
        </authorList>
    </citation>
    <scope>NUCLEOTIDE SEQUENCE</scope>
    <source>
        <strain evidence="2">CBS 168.71</strain>
    </source>
</reference>
<sequence length="121" mass="13625">MKFTTLTTALTLALAGSTDAWRVYLHDHSNLGGSSYTASGPGNPGSACHIIPKEHRYRAASITYYAYDRQTNPNTRCKLQLFEGFDCDGMNGPYFSVDTKKALREDWRDRASCFKTTCWRV</sequence>
<dbReference type="GeneID" id="87839386"/>
<comment type="caution">
    <text evidence="2">The sequence shown here is derived from an EMBL/GenBank/DDBJ whole genome shotgun (WGS) entry which is preliminary data.</text>
</comment>
<keyword evidence="1" id="KW-0732">Signal</keyword>